<name>D2RGH6_ARCPA</name>
<dbReference type="CDD" id="cd11567">
    <property type="entry name" value="YciH_like"/>
    <property type="match status" value="1"/>
</dbReference>
<dbReference type="STRING" id="572546.Arcpr_0331"/>
<dbReference type="GO" id="GO:0006417">
    <property type="term" value="P:regulation of translation"/>
    <property type="evidence" value="ECO:0007669"/>
    <property type="project" value="UniProtKB-UniRule"/>
</dbReference>
<dbReference type="Gene3D" id="3.30.780.10">
    <property type="entry name" value="SUI1-like domain"/>
    <property type="match status" value="1"/>
</dbReference>
<dbReference type="RefSeq" id="WP_012939737.1">
    <property type="nucleotide sequence ID" value="NC_013741.1"/>
</dbReference>
<dbReference type="GeneID" id="8738984"/>
<gene>
    <name evidence="7" type="ordered locus">Arcpr_0331</name>
</gene>
<dbReference type="InterPro" id="IPR036877">
    <property type="entry name" value="SUI1_dom_sf"/>
</dbReference>
<dbReference type="PANTHER" id="PTHR12789:SF0">
    <property type="entry name" value="DENSITY-REGULATED PROTEIN"/>
    <property type="match status" value="1"/>
</dbReference>
<evidence type="ECO:0000256" key="2">
    <source>
        <dbReference type="ARBA" id="ARBA00022845"/>
    </source>
</evidence>
<dbReference type="PaxDb" id="572546-Arcpr_0331"/>
<dbReference type="PANTHER" id="PTHR12789">
    <property type="entry name" value="DENSITY-REGULATED PROTEIN HOMOLOG"/>
    <property type="match status" value="1"/>
</dbReference>
<dbReference type="PIRSF" id="PIRSF037511">
    <property type="entry name" value="Transl_init_SUI1_pro"/>
    <property type="match status" value="1"/>
</dbReference>
<evidence type="ECO:0000313" key="7">
    <source>
        <dbReference type="EMBL" id="ADB57401.1"/>
    </source>
</evidence>
<dbReference type="GO" id="GO:0002188">
    <property type="term" value="P:translation reinitiation"/>
    <property type="evidence" value="ECO:0007669"/>
    <property type="project" value="UniProtKB-UniRule"/>
</dbReference>
<dbReference type="OrthoDB" id="11182at2157"/>
<evidence type="ECO:0000256" key="4">
    <source>
        <dbReference type="HAMAP-Rule" id="MF_00604"/>
    </source>
</evidence>
<dbReference type="AlphaFoldDB" id="D2RGH6"/>
<protein>
    <recommendedName>
        <fullName evidence="4 5">Protein translation factor SUI1 homolog</fullName>
    </recommendedName>
</protein>
<dbReference type="InterPro" id="IPR005872">
    <property type="entry name" value="SUI1_arc_bac"/>
</dbReference>
<dbReference type="KEGG" id="apo:Arcpr_0331"/>
<sequence>MSDICPICGLPKDLCVCEEVAKEQQQIVIKVVKRRYGKEVTVIEGIDGSQINLEELAKFLKTKLACGGTVKNGVIELQGNHVARVKELLIKKGFNPDQIKA</sequence>
<dbReference type="GO" id="GO:0003743">
    <property type="term" value="F:translation initiation factor activity"/>
    <property type="evidence" value="ECO:0007669"/>
    <property type="project" value="UniProtKB-UniRule"/>
</dbReference>
<dbReference type="PROSITE" id="PS50296">
    <property type="entry name" value="SUI1"/>
    <property type="match status" value="1"/>
</dbReference>
<dbReference type="NCBIfam" id="TIGR01158">
    <property type="entry name" value="SUI1_rel"/>
    <property type="match status" value="1"/>
</dbReference>
<evidence type="ECO:0000313" key="8">
    <source>
        <dbReference type="Proteomes" id="UP000001901"/>
    </source>
</evidence>
<proteinExistence type="inferred from homology"/>
<dbReference type="GO" id="GO:0003729">
    <property type="term" value="F:mRNA binding"/>
    <property type="evidence" value="ECO:0007669"/>
    <property type="project" value="TreeGrafter"/>
</dbReference>
<dbReference type="HOGENOM" id="CLU_082805_6_1_2"/>
<dbReference type="SUPFAM" id="SSF55159">
    <property type="entry name" value="eIF1-like"/>
    <property type="match status" value="1"/>
</dbReference>
<dbReference type="InterPro" id="IPR022851">
    <property type="entry name" value="SUI1_arc"/>
</dbReference>
<dbReference type="Proteomes" id="UP000001901">
    <property type="component" value="Chromosome"/>
</dbReference>
<evidence type="ECO:0000256" key="5">
    <source>
        <dbReference type="PIRNR" id="PIRNR037511"/>
    </source>
</evidence>
<dbReference type="InterPro" id="IPR001950">
    <property type="entry name" value="SUI1"/>
</dbReference>
<dbReference type="eggNOG" id="arCOG04223">
    <property type="taxonomic scope" value="Archaea"/>
</dbReference>
<accession>D2RGH6</accession>
<keyword evidence="3 4" id="KW-0648">Protein biosynthesis</keyword>
<keyword evidence="7" id="KW-0396">Initiation factor</keyword>
<dbReference type="EMBL" id="CP001857">
    <property type="protein sequence ID" value="ADB57401.1"/>
    <property type="molecule type" value="Genomic_DNA"/>
</dbReference>
<reference evidence="7 8" key="1">
    <citation type="journal article" date="2010" name="Stand. Genomic Sci.">
        <title>Complete genome sequence of Archaeoglobus profundus type strain (AV18).</title>
        <authorList>
            <person name="von Jan M."/>
            <person name="Lapidus A."/>
            <person name="Del Rio T.G."/>
            <person name="Copeland A."/>
            <person name="Tice H."/>
            <person name="Cheng J.F."/>
            <person name="Lucas S."/>
            <person name="Chen F."/>
            <person name="Nolan M."/>
            <person name="Goodwin L."/>
            <person name="Han C."/>
            <person name="Pitluck S."/>
            <person name="Liolios K."/>
            <person name="Ivanova N."/>
            <person name="Mavromatis K."/>
            <person name="Ovchinnikova G."/>
            <person name="Chertkov O."/>
            <person name="Pati A."/>
            <person name="Chen A."/>
            <person name="Palaniappan K."/>
            <person name="Land M."/>
            <person name="Hauser L."/>
            <person name="Chang Y.J."/>
            <person name="Jeffries C.D."/>
            <person name="Saunders E."/>
            <person name="Brettin T."/>
            <person name="Detter J.C."/>
            <person name="Chain P."/>
            <person name="Eichinger K."/>
            <person name="Huber H."/>
            <person name="Spring S."/>
            <person name="Rohde M."/>
            <person name="Goker M."/>
            <person name="Wirth R."/>
            <person name="Woyke T."/>
            <person name="Bristow J."/>
            <person name="Eisen J.A."/>
            <person name="Markowitz V."/>
            <person name="Hugenholtz P."/>
            <person name="Kyrpides N.C."/>
            <person name="Klenk H.P."/>
        </authorList>
    </citation>
    <scope>NUCLEOTIDE SEQUENCE [LARGE SCALE GENOMIC DNA]</scope>
    <source>
        <strain evidence="8">DSM 5631 / JCM 9629 / NBRC 100127 / Av18</strain>
    </source>
</reference>
<dbReference type="Pfam" id="PF01253">
    <property type="entry name" value="SUI1"/>
    <property type="match status" value="1"/>
</dbReference>
<feature type="domain" description="SUI1" evidence="6">
    <location>
        <begin position="27"/>
        <end position="93"/>
    </location>
</feature>
<dbReference type="GO" id="GO:0001731">
    <property type="term" value="P:formation of translation preinitiation complex"/>
    <property type="evidence" value="ECO:0007669"/>
    <property type="project" value="UniProtKB-UniRule"/>
</dbReference>
<organism evidence="7 8">
    <name type="scientific">Archaeoglobus profundus (strain DSM 5631 / JCM 9629 / NBRC 100127 / Av18)</name>
    <dbReference type="NCBI Taxonomy" id="572546"/>
    <lineage>
        <taxon>Archaea</taxon>
        <taxon>Methanobacteriati</taxon>
        <taxon>Methanobacteriota</taxon>
        <taxon>Archaeoglobi</taxon>
        <taxon>Archaeoglobales</taxon>
        <taxon>Archaeoglobaceae</taxon>
        <taxon>Archaeoglobus</taxon>
    </lineage>
</organism>
<dbReference type="HAMAP" id="MF_00604">
    <property type="entry name" value="SUI1"/>
    <property type="match status" value="1"/>
</dbReference>
<dbReference type="NCBIfam" id="NF002096">
    <property type="entry name" value="PRK00939.1"/>
    <property type="match status" value="1"/>
</dbReference>
<dbReference type="InterPro" id="IPR050318">
    <property type="entry name" value="DENR/SUI1_TIF"/>
</dbReference>
<evidence type="ECO:0000256" key="3">
    <source>
        <dbReference type="ARBA" id="ARBA00022917"/>
    </source>
</evidence>
<evidence type="ECO:0000259" key="6">
    <source>
        <dbReference type="PROSITE" id="PS50296"/>
    </source>
</evidence>
<evidence type="ECO:0000256" key="1">
    <source>
        <dbReference type="ARBA" id="ARBA00005422"/>
    </source>
</evidence>
<keyword evidence="8" id="KW-1185">Reference proteome</keyword>
<comment type="similarity">
    <text evidence="1 4 5">Belongs to the SUI1 family.</text>
</comment>
<keyword evidence="2 4" id="KW-0810">Translation regulation</keyword>